<dbReference type="InterPro" id="IPR011611">
    <property type="entry name" value="PfkB_dom"/>
</dbReference>
<dbReference type="SUPFAM" id="SSF53613">
    <property type="entry name" value="Ribokinase-like"/>
    <property type="match status" value="1"/>
</dbReference>
<evidence type="ECO:0000256" key="4">
    <source>
        <dbReference type="ARBA" id="ARBA00022741"/>
    </source>
</evidence>
<evidence type="ECO:0000256" key="9">
    <source>
        <dbReference type="SAM" id="MobiDB-lite"/>
    </source>
</evidence>
<dbReference type="Gene3D" id="3.40.50.620">
    <property type="entry name" value="HUPs"/>
    <property type="match status" value="1"/>
</dbReference>
<comment type="caution">
    <text evidence="12">The sequence shown here is derived from an EMBL/GenBank/DDBJ whole genome shotgun (WGS) entry which is preliminary data.</text>
</comment>
<evidence type="ECO:0000256" key="6">
    <source>
        <dbReference type="ARBA" id="ARBA00023268"/>
    </source>
</evidence>
<dbReference type="RefSeq" id="WP_203888429.1">
    <property type="nucleotide sequence ID" value="NZ_BOOH01000001.1"/>
</dbReference>
<name>A0A8J3RF36_9ACTN</name>
<keyword evidence="6" id="KW-0511">Multifunctional enzyme</keyword>
<dbReference type="NCBIfam" id="TIGR02199">
    <property type="entry name" value="rfaE_dom_II"/>
    <property type="match status" value="1"/>
</dbReference>
<dbReference type="NCBIfam" id="TIGR00125">
    <property type="entry name" value="cyt_tran_rel"/>
    <property type="match status" value="1"/>
</dbReference>
<feature type="region of interest" description="Disordered" evidence="9">
    <location>
        <begin position="114"/>
        <end position="141"/>
    </location>
</feature>
<keyword evidence="4" id="KW-0547">Nucleotide-binding</keyword>
<keyword evidence="7" id="KW-0119">Carbohydrate metabolism</keyword>
<dbReference type="PANTHER" id="PTHR43793">
    <property type="entry name" value="FAD SYNTHASE"/>
    <property type="match status" value="1"/>
</dbReference>
<organism evidence="12 13">
    <name type="scientific">Planobispora longispora</name>
    <dbReference type="NCBI Taxonomy" id="28887"/>
    <lineage>
        <taxon>Bacteria</taxon>
        <taxon>Bacillati</taxon>
        <taxon>Actinomycetota</taxon>
        <taxon>Actinomycetes</taxon>
        <taxon>Streptosporangiales</taxon>
        <taxon>Streptosporangiaceae</taxon>
        <taxon>Planobispora</taxon>
    </lineage>
</organism>
<dbReference type="GO" id="GO:0005524">
    <property type="term" value="F:ATP binding"/>
    <property type="evidence" value="ECO:0007669"/>
    <property type="project" value="UniProtKB-KW"/>
</dbReference>
<dbReference type="GO" id="GO:0005975">
    <property type="term" value="P:carbohydrate metabolic process"/>
    <property type="evidence" value="ECO:0007669"/>
    <property type="project" value="InterPro"/>
</dbReference>
<dbReference type="Pfam" id="PF00294">
    <property type="entry name" value="PfkB"/>
    <property type="match status" value="1"/>
</dbReference>
<evidence type="ECO:0000256" key="8">
    <source>
        <dbReference type="ARBA" id="ARBA00047428"/>
    </source>
</evidence>
<dbReference type="InterPro" id="IPR011914">
    <property type="entry name" value="RfaE_dom_II"/>
</dbReference>
<dbReference type="Pfam" id="PF01467">
    <property type="entry name" value="CTP_transf_like"/>
    <property type="match status" value="1"/>
</dbReference>
<reference evidence="12 13" key="1">
    <citation type="submission" date="2021-01" db="EMBL/GenBank/DDBJ databases">
        <title>Whole genome shotgun sequence of Planobispora longispora NBRC 13918.</title>
        <authorList>
            <person name="Komaki H."/>
            <person name="Tamura T."/>
        </authorList>
    </citation>
    <scope>NUCLEOTIDE SEQUENCE [LARGE SCALE GENOMIC DNA]</scope>
    <source>
        <strain evidence="12 13">NBRC 13918</strain>
    </source>
</reference>
<evidence type="ECO:0000256" key="2">
    <source>
        <dbReference type="ARBA" id="ARBA00022679"/>
    </source>
</evidence>
<accession>A0A8J3RF36</accession>
<evidence type="ECO:0000313" key="13">
    <source>
        <dbReference type="Proteomes" id="UP000616724"/>
    </source>
</evidence>
<keyword evidence="13" id="KW-1185">Reference proteome</keyword>
<keyword evidence="5" id="KW-0067">ATP-binding</keyword>
<comment type="catalytic activity">
    <reaction evidence="8">
        <text>D-glycero-beta-D-manno-heptose 1-phosphate + ATP + H(+) = ADP-D-glycero-beta-D-manno-heptose + diphosphate</text>
        <dbReference type="Rhea" id="RHEA:27465"/>
        <dbReference type="ChEBI" id="CHEBI:15378"/>
        <dbReference type="ChEBI" id="CHEBI:30616"/>
        <dbReference type="ChEBI" id="CHEBI:33019"/>
        <dbReference type="ChEBI" id="CHEBI:59967"/>
        <dbReference type="ChEBI" id="CHEBI:61593"/>
        <dbReference type="EC" id="2.7.7.70"/>
    </reaction>
</comment>
<gene>
    <name evidence="12" type="ORF">Plo01_01080</name>
</gene>
<dbReference type="EC" id="2.7.7.70" evidence="1"/>
<evidence type="ECO:0000259" key="11">
    <source>
        <dbReference type="Pfam" id="PF01467"/>
    </source>
</evidence>
<feature type="region of interest" description="Disordered" evidence="9">
    <location>
        <begin position="327"/>
        <end position="357"/>
    </location>
</feature>
<evidence type="ECO:0000313" key="12">
    <source>
        <dbReference type="EMBL" id="GIH73679.1"/>
    </source>
</evidence>
<protein>
    <recommendedName>
        <fullName evidence="1">D-glycero-beta-D-manno-heptose 1-phosphate adenylyltransferase</fullName>
        <ecNumber evidence="1">2.7.7.70</ecNumber>
    </recommendedName>
</protein>
<dbReference type="AlphaFoldDB" id="A0A8J3RF36"/>
<dbReference type="InterPro" id="IPR029056">
    <property type="entry name" value="Ribokinase-like"/>
</dbReference>
<dbReference type="InterPro" id="IPR004821">
    <property type="entry name" value="Cyt_trans-like"/>
</dbReference>
<keyword evidence="3" id="KW-0548">Nucleotidyltransferase</keyword>
<feature type="compositionally biased region" description="Basic and acidic residues" evidence="9">
    <location>
        <begin position="125"/>
        <end position="141"/>
    </location>
</feature>
<dbReference type="PANTHER" id="PTHR43793:SF2">
    <property type="entry name" value="BIFUNCTIONAL PROTEIN HLDE"/>
    <property type="match status" value="1"/>
</dbReference>
<evidence type="ECO:0000256" key="1">
    <source>
        <dbReference type="ARBA" id="ARBA00012519"/>
    </source>
</evidence>
<evidence type="ECO:0000256" key="3">
    <source>
        <dbReference type="ARBA" id="ARBA00022695"/>
    </source>
</evidence>
<sequence>MRPGPLVVVGDTLLDVDVEGEAERLCPDAPVPVVTRAREHRRPGGAGLAALLAAAAGAGAEVVLVTAAGDDEAGSCLRELLAGRVETVRLPLDGGTVTKTRIRARGQTLLRLDTGDGRAAAGPRWDGDRRDGERLEGDRRGGERWRRVRPGGQETLRAAAVIRSAGAVLVSDYGLGTAEALRDALAETAAPVVWDPHPRGRAPVPGCALVTPSEAEARLLCAVPALTPEQTARRLVRDLDAEAVAVTLGDRGAEVARRGGRSVRVPPPFPVTGPDACGAGDRFAGAAALALREGASPEEAVGEAVGAATRFVESGGAAAVRLSVSRPGGRLTAEGDRRPAGEKLTAGGDRRPAGEGLTAEGAGRRRFLAPELDDRPRTPLELGEAVRAARGRLVATGGCFDLLHAGHVSLLRRARALGDALIVCLNSDESVRGLKGPGRPVVSEEDRVQVLRALECVDDVVVFDESTPTAVIETLRPDVWVKGGDYTEADLPEAEAVHRAGGEIVILPLVPGQSTTNLIAAARAAL</sequence>
<dbReference type="Gene3D" id="3.40.1190.20">
    <property type="match status" value="1"/>
</dbReference>
<dbReference type="GO" id="GO:0016773">
    <property type="term" value="F:phosphotransferase activity, alcohol group as acceptor"/>
    <property type="evidence" value="ECO:0007669"/>
    <property type="project" value="InterPro"/>
</dbReference>
<feature type="domain" description="Cytidyltransferase-like" evidence="11">
    <location>
        <begin position="396"/>
        <end position="489"/>
    </location>
</feature>
<proteinExistence type="predicted"/>
<evidence type="ECO:0000256" key="5">
    <source>
        <dbReference type="ARBA" id="ARBA00022840"/>
    </source>
</evidence>
<dbReference type="EMBL" id="BOOH01000001">
    <property type="protein sequence ID" value="GIH73679.1"/>
    <property type="molecule type" value="Genomic_DNA"/>
</dbReference>
<evidence type="ECO:0000256" key="7">
    <source>
        <dbReference type="ARBA" id="ARBA00023277"/>
    </source>
</evidence>
<dbReference type="Proteomes" id="UP000616724">
    <property type="component" value="Unassembled WGS sequence"/>
</dbReference>
<evidence type="ECO:0000259" key="10">
    <source>
        <dbReference type="Pfam" id="PF00294"/>
    </source>
</evidence>
<feature type="domain" description="Carbohydrate kinase PfkB" evidence="10">
    <location>
        <begin position="155"/>
        <end position="319"/>
    </location>
</feature>
<dbReference type="InterPro" id="IPR014729">
    <property type="entry name" value="Rossmann-like_a/b/a_fold"/>
</dbReference>
<dbReference type="InterPro" id="IPR050385">
    <property type="entry name" value="Archaeal_FAD_synthase"/>
</dbReference>
<dbReference type="GO" id="GO:0016779">
    <property type="term" value="F:nucleotidyltransferase activity"/>
    <property type="evidence" value="ECO:0007669"/>
    <property type="project" value="UniProtKB-KW"/>
</dbReference>
<keyword evidence="2" id="KW-0808">Transferase</keyword>
<dbReference type="SUPFAM" id="SSF52374">
    <property type="entry name" value="Nucleotidylyl transferase"/>
    <property type="match status" value="1"/>
</dbReference>